<dbReference type="AlphaFoldDB" id="A0A1J5PP55"/>
<sequence length="96" mass="10136">MHAGVVQRLEGHAAGQRAIADDGHHPARLALALRGKRHAQRGGNGGGRVRRAEGVVRRLFPARKTRNAALLPQAAHGLAPAGEDLVRIGLMADVPH</sequence>
<comment type="caution">
    <text evidence="1">The sequence shown here is derived from an EMBL/GenBank/DDBJ whole genome shotgun (WGS) entry which is preliminary data.</text>
</comment>
<proteinExistence type="predicted"/>
<organism evidence="1">
    <name type="scientific">mine drainage metagenome</name>
    <dbReference type="NCBI Taxonomy" id="410659"/>
    <lineage>
        <taxon>unclassified sequences</taxon>
        <taxon>metagenomes</taxon>
        <taxon>ecological metagenomes</taxon>
    </lineage>
</organism>
<gene>
    <name evidence="1" type="ORF">GALL_450060</name>
</gene>
<protein>
    <submittedName>
        <fullName evidence="1">Uncharacterized protein</fullName>
    </submittedName>
</protein>
<name>A0A1J5PP55_9ZZZZ</name>
<accession>A0A1J5PP55</accession>
<evidence type="ECO:0000313" key="1">
    <source>
        <dbReference type="EMBL" id="OIQ73358.1"/>
    </source>
</evidence>
<reference evidence="1" key="1">
    <citation type="submission" date="2016-10" db="EMBL/GenBank/DDBJ databases">
        <title>Sequence of Gallionella enrichment culture.</title>
        <authorList>
            <person name="Poehlein A."/>
            <person name="Muehling M."/>
            <person name="Daniel R."/>
        </authorList>
    </citation>
    <scope>NUCLEOTIDE SEQUENCE</scope>
</reference>
<dbReference type="EMBL" id="MLJW01002897">
    <property type="protein sequence ID" value="OIQ73358.1"/>
    <property type="molecule type" value="Genomic_DNA"/>
</dbReference>